<evidence type="ECO:0000256" key="14">
    <source>
        <dbReference type="ARBA" id="ARBA00023136"/>
    </source>
</evidence>
<evidence type="ECO:0000256" key="6">
    <source>
        <dbReference type="ARBA" id="ARBA00022679"/>
    </source>
</evidence>
<evidence type="ECO:0000256" key="8">
    <source>
        <dbReference type="ARBA" id="ARBA00022723"/>
    </source>
</evidence>
<evidence type="ECO:0000256" key="13">
    <source>
        <dbReference type="ARBA" id="ARBA00022989"/>
    </source>
</evidence>
<dbReference type="SMART" id="SM00184">
    <property type="entry name" value="RING"/>
    <property type="match status" value="1"/>
</dbReference>
<comment type="pathway">
    <text evidence="3">Protein modification; protein ubiquitination.</text>
</comment>
<feature type="compositionally biased region" description="Low complexity" evidence="19">
    <location>
        <begin position="382"/>
        <end position="399"/>
    </location>
</feature>
<evidence type="ECO:0000256" key="15">
    <source>
        <dbReference type="ARBA" id="ARBA00070586"/>
    </source>
</evidence>
<dbReference type="EMBL" id="KL367579">
    <property type="protein sequence ID" value="KFD63164.1"/>
    <property type="molecule type" value="Genomic_DNA"/>
</dbReference>
<comment type="catalytic activity">
    <reaction evidence="1">
        <text>S-ubiquitinyl-[E2 ubiquitin-conjugating enzyme]-L-cysteine + [acceptor protein]-L-lysine = [E2 ubiquitin-conjugating enzyme]-L-cysteine + N(6)-ubiquitinyl-[acceptor protein]-L-lysine.</text>
        <dbReference type="EC" id="2.3.2.27"/>
    </reaction>
</comment>
<dbReference type="PANTHER" id="PTHR22763:SF184">
    <property type="entry name" value="E3 UBIQUITIN-PROTEIN LIGASE SYNOVIOLIN"/>
    <property type="match status" value="1"/>
</dbReference>
<dbReference type="SUPFAM" id="SSF57850">
    <property type="entry name" value="RING/U-box"/>
    <property type="match status" value="1"/>
</dbReference>
<feature type="compositionally biased region" description="Low complexity" evidence="19">
    <location>
        <begin position="547"/>
        <end position="558"/>
    </location>
</feature>
<feature type="chain" id="PRO_5010405222" description="E3 ubiquitin-protein ligase hrd-1" evidence="21">
    <location>
        <begin position="22"/>
        <end position="558"/>
    </location>
</feature>
<evidence type="ECO:0000256" key="19">
    <source>
        <dbReference type="SAM" id="MobiDB-lite"/>
    </source>
</evidence>
<evidence type="ECO:0000256" key="11">
    <source>
        <dbReference type="ARBA" id="ARBA00022824"/>
    </source>
</evidence>
<evidence type="ECO:0000256" key="20">
    <source>
        <dbReference type="SAM" id="Phobius"/>
    </source>
</evidence>
<feature type="transmembrane region" description="Helical" evidence="20">
    <location>
        <begin position="212"/>
        <end position="236"/>
    </location>
</feature>
<keyword evidence="14 20" id="KW-0472">Membrane</keyword>
<evidence type="ECO:0000256" key="3">
    <source>
        <dbReference type="ARBA" id="ARBA00004906"/>
    </source>
</evidence>
<feature type="transmembrane region" description="Helical" evidence="20">
    <location>
        <begin position="133"/>
        <end position="152"/>
    </location>
</feature>
<dbReference type="GO" id="GO:0061630">
    <property type="term" value="F:ubiquitin protein ligase activity"/>
    <property type="evidence" value="ECO:0007669"/>
    <property type="project" value="UniProtKB-EC"/>
</dbReference>
<evidence type="ECO:0000256" key="7">
    <source>
        <dbReference type="ARBA" id="ARBA00022692"/>
    </source>
</evidence>
<dbReference type="InterPro" id="IPR057992">
    <property type="entry name" value="TPR_SYVN1_N"/>
</dbReference>
<keyword evidence="6" id="KW-0808">Transferase</keyword>
<dbReference type="EC" id="2.3.2.27" evidence="5"/>
<feature type="signal peptide" evidence="21">
    <location>
        <begin position="1"/>
        <end position="21"/>
    </location>
</feature>
<evidence type="ECO:0000256" key="9">
    <source>
        <dbReference type="ARBA" id="ARBA00022771"/>
    </source>
</evidence>
<dbReference type="UniPathway" id="UPA00143"/>
<keyword evidence="25" id="KW-1185">Reference proteome</keyword>
<feature type="region of interest" description="Disordered" evidence="19">
    <location>
        <begin position="380"/>
        <end position="399"/>
    </location>
</feature>
<evidence type="ECO:0000256" key="2">
    <source>
        <dbReference type="ARBA" id="ARBA00004477"/>
    </source>
</evidence>
<dbReference type="FunFam" id="3.30.40.10:FF:000088">
    <property type="entry name" value="E3 ubiquitin-protein ligase synoviolin"/>
    <property type="match status" value="1"/>
</dbReference>
<dbReference type="Proteomes" id="UP000030764">
    <property type="component" value="Unassembled WGS sequence"/>
</dbReference>
<evidence type="ECO:0000256" key="17">
    <source>
        <dbReference type="ARBA" id="ARBA00078468"/>
    </source>
</evidence>
<feature type="region of interest" description="Disordered" evidence="19">
    <location>
        <begin position="496"/>
        <end position="558"/>
    </location>
</feature>
<evidence type="ECO:0000313" key="25">
    <source>
        <dbReference type="Proteomes" id="UP000030764"/>
    </source>
</evidence>
<evidence type="ECO:0000256" key="18">
    <source>
        <dbReference type="PROSITE-ProRule" id="PRU00175"/>
    </source>
</evidence>
<dbReference type="InterPro" id="IPR013083">
    <property type="entry name" value="Znf_RING/FYVE/PHD"/>
</dbReference>
<feature type="transmembrane region" description="Helical" evidence="20">
    <location>
        <begin position="47"/>
        <end position="70"/>
    </location>
</feature>
<dbReference type="CDD" id="cd16479">
    <property type="entry name" value="RING-H2_synoviolin"/>
    <property type="match status" value="1"/>
</dbReference>
<keyword evidence="11" id="KW-0256">Endoplasmic reticulum</keyword>
<dbReference type="GO" id="GO:0043161">
    <property type="term" value="P:proteasome-mediated ubiquitin-dependent protein catabolic process"/>
    <property type="evidence" value="ECO:0007669"/>
    <property type="project" value="TreeGrafter"/>
</dbReference>
<keyword evidence="9 18" id="KW-0863">Zinc-finger</keyword>
<keyword evidence="13 20" id="KW-1133">Transmembrane helix</keyword>
<dbReference type="AlphaFoldDB" id="A0A085M0I4"/>
<gene>
    <name evidence="23" type="ORF">M513_08386</name>
    <name evidence="24" type="ORF">M514_08386</name>
</gene>
<comment type="subcellular location">
    <subcellularLocation>
        <location evidence="2">Endoplasmic reticulum membrane</location>
        <topology evidence="2">Multi-pass membrane protein</topology>
    </subcellularLocation>
</comment>
<dbReference type="Pfam" id="PF25563">
    <property type="entry name" value="TPR_SYVN1_N"/>
    <property type="match status" value="1"/>
</dbReference>
<dbReference type="InterPro" id="IPR001841">
    <property type="entry name" value="Znf_RING"/>
</dbReference>
<dbReference type="PANTHER" id="PTHR22763">
    <property type="entry name" value="RING ZINC FINGER PROTEIN"/>
    <property type="match status" value="1"/>
</dbReference>
<feature type="domain" description="RING-type" evidence="22">
    <location>
        <begin position="292"/>
        <end position="331"/>
    </location>
</feature>
<proteinExistence type="inferred from homology"/>
<dbReference type="InterPro" id="IPR050731">
    <property type="entry name" value="HRD1_E3_ubiq-ligases"/>
</dbReference>
<keyword evidence="12" id="KW-0862">Zinc</keyword>
<keyword evidence="10" id="KW-0833">Ubl conjugation pathway</keyword>
<dbReference type="GO" id="GO:0005789">
    <property type="term" value="C:endoplasmic reticulum membrane"/>
    <property type="evidence" value="ECO:0007669"/>
    <property type="project" value="UniProtKB-SubCell"/>
</dbReference>
<dbReference type="PROSITE" id="PS50089">
    <property type="entry name" value="ZF_RING_2"/>
    <property type="match status" value="1"/>
</dbReference>
<evidence type="ECO:0000256" key="1">
    <source>
        <dbReference type="ARBA" id="ARBA00000900"/>
    </source>
</evidence>
<dbReference type="InterPro" id="IPR058051">
    <property type="entry name" value="Znf_RING_synoviolin"/>
</dbReference>
<accession>A0A085M0I4</accession>
<evidence type="ECO:0000313" key="23">
    <source>
        <dbReference type="EMBL" id="KFD50730.1"/>
    </source>
</evidence>
<evidence type="ECO:0000259" key="22">
    <source>
        <dbReference type="PROSITE" id="PS50089"/>
    </source>
</evidence>
<feature type="region of interest" description="Disordered" evidence="19">
    <location>
        <begin position="341"/>
        <end position="367"/>
    </location>
</feature>
<feature type="compositionally biased region" description="Polar residues" evidence="19">
    <location>
        <begin position="496"/>
        <end position="511"/>
    </location>
</feature>
<evidence type="ECO:0000256" key="5">
    <source>
        <dbReference type="ARBA" id="ARBA00012483"/>
    </source>
</evidence>
<organism evidence="23 25">
    <name type="scientific">Trichuris suis</name>
    <name type="common">pig whipworm</name>
    <dbReference type="NCBI Taxonomy" id="68888"/>
    <lineage>
        <taxon>Eukaryota</taxon>
        <taxon>Metazoa</taxon>
        <taxon>Ecdysozoa</taxon>
        <taxon>Nematoda</taxon>
        <taxon>Enoplea</taxon>
        <taxon>Dorylaimia</taxon>
        <taxon>Trichinellida</taxon>
        <taxon>Trichuridae</taxon>
        <taxon>Trichuris</taxon>
    </lineage>
</organism>
<protein>
    <recommendedName>
        <fullName evidence="15">E3 ubiquitin-protein ligase hrd-1</fullName>
        <ecNumber evidence="5">2.3.2.27</ecNumber>
    </recommendedName>
    <alternativeName>
        <fullName evidence="17">RING-type E3 ubiquitin transferase hrd-1</fullName>
    </alternativeName>
    <alternativeName>
        <fullName evidence="16">Suppressor/enhancer of lin-12</fullName>
    </alternativeName>
</protein>
<dbReference type="GO" id="GO:0008270">
    <property type="term" value="F:zinc ion binding"/>
    <property type="evidence" value="ECO:0007669"/>
    <property type="project" value="UniProtKB-KW"/>
</dbReference>
<dbReference type="Gene3D" id="3.30.40.10">
    <property type="entry name" value="Zinc/RING finger domain, C3HC4 (zinc finger)"/>
    <property type="match status" value="1"/>
</dbReference>
<dbReference type="GO" id="GO:0036503">
    <property type="term" value="P:ERAD pathway"/>
    <property type="evidence" value="ECO:0007669"/>
    <property type="project" value="TreeGrafter"/>
</dbReference>
<dbReference type="OrthoDB" id="7759664at2759"/>
<reference evidence="23 25" key="1">
    <citation type="journal article" date="2014" name="Nat. Genet.">
        <title>Genome and transcriptome of the porcine whipworm Trichuris suis.</title>
        <authorList>
            <person name="Jex A.R."/>
            <person name="Nejsum P."/>
            <person name="Schwarz E.M."/>
            <person name="Hu L."/>
            <person name="Young N.D."/>
            <person name="Hall R.S."/>
            <person name="Korhonen P.K."/>
            <person name="Liao S."/>
            <person name="Thamsborg S."/>
            <person name="Xia J."/>
            <person name="Xu P."/>
            <person name="Wang S."/>
            <person name="Scheerlinck J.P."/>
            <person name="Hofmann A."/>
            <person name="Sternberg P.W."/>
            <person name="Wang J."/>
            <person name="Gasser R.B."/>
        </authorList>
    </citation>
    <scope>NUCLEOTIDE SEQUENCE [LARGE SCALE GENOMIC DNA]</scope>
    <source>
        <strain evidence="24">DCEP-RM93F</strain>
        <strain evidence="23">DCEP-RM93M</strain>
    </source>
</reference>
<evidence type="ECO:0000256" key="16">
    <source>
        <dbReference type="ARBA" id="ARBA00075113"/>
    </source>
</evidence>
<name>A0A085M0I4_9BILA</name>
<sequence>MQVRHSHLISLSFFLTGAVLANAFYQRRQFYPSMVYLTKSNPSMAVLYVQAFVLVTILAKIFLVLFFGSLRQNEQENVMERAWFAVTETCLAFTVFRDDFNSRFVAQFTQLFFFKCFHWMAEERVDYMERTPVVTALFCARMMGLIAVLSAVDSYHVSHAYFTTLLRGASVQIVFGFEYAVLLTIILQIAIKFTLYRIDSRHAHPWENKAVYLLYTELVIEFFRVILYGIFVTVMMQLHAFPLFSIRPMYLTVKSFKKAVIDAILSRRAINNMNTMYPDATADELRQGEVVCIICREEITEGAKKLPCNHIFHTACLRSWFQRQQTCPTCRLNVLQTAPPVRRQQAPTPNPPLPQNQPEPGVQQGVPNFATMFPFLPPNFLQQGTQPQDQSTQGDQTTNTAQSSFAQFVQNLPGGSTPFIPVPPFVLPFPSPPNFVGLTDEEVRQMEGVERASVEARVRALRNISTLLDAALVQLQQYTTVLNTFVPALSTVSVDSNRSTSTLNVKPTLQDSSSRASSSTNVTTEANTSQAGSNLQEEIRERRLRHLQQQQQQEDSSF</sequence>
<evidence type="ECO:0000313" key="24">
    <source>
        <dbReference type="EMBL" id="KFD63164.1"/>
    </source>
</evidence>
<dbReference type="EMBL" id="KL363249">
    <property type="protein sequence ID" value="KFD50730.1"/>
    <property type="molecule type" value="Genomic_DNA"/>
</dbReference>
<comment type="similarity">
    <text evidence="4">Belongs to the HRD1 family.</text>
</comment>
<keyword evidence="7 20" id="KW-0812">Transmembrane</keyword>
<keyword evidence="8" id="KW-0479">Metal-binding</keyword>
<evidence type="ECO:0000256" key="21">
    <source>
        <dbReference type="SAM" id="SignalP"/>
    </source>
</evidence>
<evidence type="ECO:0000256" key="4">
    <source>
        <dbReference type="ARBA" id="ARBA00010089"/>
    </source>
</evidence>
<evidence type="ECO:0000256" key="12">
    <source>
        <dbReference type="ARBA" id="ARBA00022833"/>
    </source>
</evidence>
<feature type="transmembrane region" description="Helical" evidence="20">
    <location>
        <begin position="172"/>
        <end position="191"/>
    </location>
</feature>
<feature type="compositionally biased region" description="Pro residues" evidence="19">
    <location>
        <begin position="348"/>
        <end position="357"/>
    </location>
</feature>
<keyword evidence="21" id="KW-0732">Signal</keyword>
<feature type="compositionally biased region" description="Polar residues" evidence="19">
    <location>
        <begin position="520"/>
        <end position="534"/>
    </location>
</feature>
<dbReference type="Proteomes" id="UP000030758">
    <property type="component" value="Unassembled WGS sequence"/>
</dbReference>
<evidence type="ECO:0000256" key="10">
    <source>
        <dbReference type="ARBA" id="ARBA00022786"/>
    </source>
</evidence>
<dbReference type="Pfam" id="PF13639">
    <property type="entry name" value="zf-RING_2"/>
    <property type="match status" value="1"/>
</dbReference>
<dbReference type="GO" id="GO:0016567">
    <property type="term" value="P:protein ubiquitination"/>
    <property type="evidence" value="ECO:0007669"/>
    <property type="project" value="UniProtKB-UniPathway"/>
</dbReference>